<dbReference type="InterPro" id="IPR000073">
    <property type="entry name" value="AB_hydrolase_1"/>
</dbReference>
<dbReference type="Pfam" id="PF12697">
    <property type="entry name" value="Abhydrolase_6"/>
    <property type="match status" value="1"/>
</dbReference>
<protein>
    <submittedName>
        <fullName evidence="2">Predicted Hydrolase or acyltransferase (Alpha/beta hydrolase superfamily) protein</fullName>
    </submittedName>
</protein>
<reference evidence="2 3" key="1">
    <citation type="journal article" date="2011" name="J. Bacteriol.">
        <title>Complete genome sequence of Amycolicicoccus subflavus DQS3-9A1T, an actinomycete isolated from crude oil-polluted soil.</title>
        <authorList>
            <person name="Cai M."/>
            <person name="Chen W.M."/>
            <person name="Nie Y."/>
            <person name="Chi C.Q."/>
            <person name="Wang Y.N."/>
            <person name="Tang Y.Q."/>
            <person name="Li G.Y."/>
            <person name="Wu X.L."/>
        </authorList>
    </citation>
    <scope>NUCLEOTIDE SEQUENCE [LARGE SCALE GENOMIC DNA]</scope>
    <source>
        <strain evidence="3">DSM 45089 / DQS3-9A1</strain>
    </source>
</reference>
<organism evidence="2 3">
    <name type="scientific">Hoyosella subflava (strain DSM 45089 / JCM 17490 / NBRC 109087 / DQS3-9A1)</name>
    <name type="common">Amycolicicoccus subflavus</name>
    <dbReference type="NCBI Taxonomy" id="443218"/>
    <lineage>
        <taxon>Bacteria</taxon>
        <taxon>Bacillati</taxon>
        <taxon>Actinomycetota</taxon>
        <taxon>Actinomycetes</taxon>
        <taxon>Mycobacteriales</taxon>
        <taxon>Hoyosellaceae</taxon>
        <taxon>Hoyosella</taxon>
    </lineage>
</organism>
<evidence type="ECO:0000313" key="2">
    <source>
        <dbReference type="EMBL" id="AEF41735.1"/>
    </source>
</evidence>
<keyword evidence="2" id="KW-0012">Acyltransferase</keyword>
<keyword evidence="2" id="KW-0808">Transferase</keyword>
<evidence type="ECO:0000259" key="1">
    <source>
        <dbReference type="Pfam" id="PF12697"/>
    </source>
</evidence>
<feature type="domain" description="AB hydrolase-1" evidence="1">
    <location>
        <begin position="14"/>
        <end position="252"/>
    </location>
</feature>
<dbReference type="PANTHER" id="PTHR43798:SF33">
    <property type="entry name" value="HYDROLASE, PUTATIVE (AFU_ORTHOLOGUE AFUA_2G14860)-RELATED"/>
    <property type="match status" value="1"/>
</dbReference>
<dbReference type="HOGENOM" id="CLU_020336_13_2_11"/>
<dbReference type="EMBL" id="CP002786">
    <property type="protein sequence ID" value="AEF41735.1"/>
    <property type="molecule type" value="Genomic_DNA"/>
</dbReference>
<keyword evidence="3" id="KW-1185">Reference proteome</keyword>
<evidence type="ECO:0000313" key="3">
    <source>
        <dbReference type="Proteomes" id="UP000009235"/>
    </source>
</evidence>
<name>F6EP75_HOYSD</name>
<dbReference type="InterPro" id="IPR029058">
    <property type="entry name" value="AB_hydrolase_fold"/>
</dbReference>
<dbReference type="OrthoDB" id="5495375at2"/>
<dbReference type="KEGG" id="asd:AS9A_3293"/>
<dbReference type="SUPFAM" id="SSF53474">
    <property type="entry name" value="alpha/beta-Hydrolases"/>
    <property type="match status" value="1"/>
</dbReference>
<dbReference type="STRING" id="443218.AS9A_3293"/>
<sequence>MYFREDGNPQGKPIVLVHGFACSLHWYDRVVPRLADDYRVIRVDLNGHGLTGGDQGLDPQDQTHSLAAVLDELDLTDAMVVGHSYGTDTALGVGAISARVSEIVIMSQSPDYSLAKLPRGHSLVGLPMVPQLVHHLTPDWVVWRVLRGGFRPGFDIGSGFDDPRQPLHDRAVMSRGMYRAVAQTRDLELRAEPLDARVYGIDKPVLAIHGRHDQFFDCEASITRYRAAGATVRVIENAGHTPNVETPDEVAALLREFLIAPRPL</sequence>
<dbReference type="Proteomes" id="UP000009235">
    <property type="component" value="Chromosome"/>
</dbReference>
<dbReference type="PRINTS" id="PR00111">
    <property type="entry name" value="ABHYDROLASE"/>
</dbReference>
<dbReference type="InterPro" id="IPR050266">
    <property type="entry name" value="AB_hydrolase_sf"/>
</dbReference>
<dbReference type="GO" id="GO:0016020">
    <property type="term" value="C:membrane"/>
    <property type="evidence" value="ECO:0007669"/>
    <property type="project" value="TreeGrafter"/>
</dbReference>
<dbReference type="Gene3D" id="3.40.50.1820">
    <property type="entry name" value="alpha/beta hydrolase"/>
    <property type="match status" value="1"/>
</dbReference>
<gene>
    <name evidence="2" type="ordered locus">AS9A_3293</name>
</gene>
<dbReference type="eggNOG" id="COG0596">
    <property type="taxonomic scope" value="Bacteria"/>
</dbReference>
<keyword evidence="2" id="KW-0378">Hydrolase</keyword>
<dbReference type="RefSeq" id="WP_013808084.1">
    <property type="nucleotide sequence ID" value="NC_015564.1"/>
</dbReference>
<dbReference type="GO" id="GO:0016746">
    <property type="term" value="F:acyltransferase activity"/>
    <property type="evidence" value="ECO:0007669"/>
    <property type="project" value="UniProtKB-KW"/>
</dbReference>
<dbReference type="PANTHER" id="PTHR43798">
    <property type="entry name" value="MONOACYLGLYCEROL LIPASE"/>
    <property type="match status" value="1"/>
</dbReference>
<accession>F6EP75</accession>
<dbReference type="GO" id="GO:0016787">
    <property type="term" value="F:hydrolase activity"/>
    <property type="evidence" value="ECO:0007669"/>
    <property type="project" value="UniProtKB-KW"/>
</dbReference>
<proteinExistence type="predicted"/>
<dbReference type="AlphaFoldDB" id="F6EP75"/>